<name>A0A4S8KR15_DENBC</name>
<evidence type="ECO:0000313" key="2">
    <source>
        <dbReference type="Proteomes" id="UP000297245"/>
    </source>
</evidence>
<organism evidence="1 2">
    <name type="scientific">Dendrothele bispora (strain CBS 962.96)</name>
    <dbReference type="NCBI Taxonomy" id="1314807"/>
    <lineage>
        <taxon>Eukaryota</taxon>
        <taxon>Fungi</taxon>
        <taxon>Dikarya</taxon>
        <taxon>Basidiomycota</taxon>
        <taxon>Agaricomycotina</taxon>
        <taxon>Agaricomycetes</taxon>
        <taxon>Agaricomycetidae</taxon>
        <taxon>Agaricales</taxon>
        <taxon>Agaricales incertae sedis</taxon>
        <taxon>Dendrothele</taxon>
    </lineage>
</organism>
<accession>A0A4S8KR15</accession>
<reference evidence="1 2" key="1">
    <citation type="journal article" date="2019" name="Nat. Ecol. Evol.">
        <title>Megaphylogeny resolves global patterns of mushroom evolution.</title>
        <authorList>
            <person name="Varga T."/>
            <person name="Krizsan K."/>
            <person name="Foldi C."/>
            <person name="Dima B."/>
            <person name="Sanchez-Garcia M."/>
            <person name="Sanchez-Ramirez S."/>
            <person name="Szollosi G.J."/>
            <person name="Szarkandi J.G."/>
            <person name="Papp V."/>
            <person name="Albert L."/>
            <person name="Andreopoulos W."/>
            <person name="Angelini C."/>
            <person name="Antonin V."/>
            <person name="Barry K.W."/>
            <person name="Bougher N.L."/>
            <person name="Buchanan P."/>
            <person name="Buyck B."/>
            <person name="Bense V."/>
            <person name="Catcheside P."/>
            <person name="Chovatia M."/>
            <person name="Cooper J."/>
            <person name="Damon W."/>
            <person name="Desjardin D."/>
            <person name="Finy P."/>
            <person name="Geml J."/>
            <person name="Haridas S."/>
            <person name="Hughes K."/>
            <person name="Justo A."/>
            <person name="Karasinski D."/>
            <person name="Kautmanova I."/>
            <person name="Kiss B."/>
            <person name="Kocsube S."/>
            <person name="Kotiranta H."/>
            <person name="LaButti K.M."/>
            <person name="Lechner B.E."/>
            <person name="Liimatainen K."/>
            <person name="Lipzen A."/>
            <person name="Lukacs Z."/>
            <person name="Mihaltcheva S."/>
            <person name="Morgado L.N."/>
            <person name="Niskanen T."/>
            <person name="Noordeloos M.E."/>
            <person name="Ohm R.A."/>
            <person name="Ortiz-Santana B."/>
            <person name="Ovrebo C."/>
            <person name="Racz N."/>
            <person name="Riley R."/>
            <person name="Savchenko A."/>
            <person name="Shiryaev A."/>
            <person name="Soop K."/>
            <person name="Spirin V."/>
            <person name="Szebenyi C."/>
            <person name="Tomsovsky M."/>
            <person name="Tulloss R.E."/>
            <person name="Uehling J."/>
            <person name="Grigoriev I.V."/>
            <person name="Vagvolgyi C."/>
            <person name="Papp T."/>
            <person name="Martin F.M."/>
            <person name="Miettinen O."/>
            <person name="Hibbett D.S."/>
            <person name="Nagy L.G."/>
        </authorList>
    </citation>
    <scope>NUCLEOTIDE SEQUENCE [LARGE SCALE GENOMIC DNA]</scope>
    <source>
        <strain evidence="1 2">CBS 962.96</strain>
    </source>
</reference>
<proteinExistence type="predicted"/>
<evidence type="ECO:0000313" key="1">
    <source>
        <dbReference type="EMBL" id="THU78187.1"/>
    </source>
</evidence>
<protein>
    <submittedName>
        <fullName evidence="1">Uncharacterized protein</fullName>
    </submittedName>
</protein>
<sequence length="153" mass="17698">MTIRVVVMLMQSDMMDTKFSLNSCICPSGYRSTHTQWFSKHSSQPQRLRSFARAGRRSQKTHESFYDEFMISYRIEVPVFLTSGELQNTVRVHVLTCDVYVSSDPSLRTVNTFLRFLHRPTQLPLGIICQFPKMLESLCSLLPFTVFSGPFLM</sequence>
<gene>
    <name evidence="1" type="ORF">K435DRAFT_65081</name>
</gene>
<dbReference type="EMBL" id="ML180245">
    <property type="protein sequence ID" value="THU78187.1"/>
    <property type="molecule type" value="Genomic_DNA"/>
</dbReference>
<dbReference type="AlphaFoldDB" id="A0A4S8KR15"/>
<keyword evidence="2" id="KW-1185">Reference proteome</keyword>
<dbReference type="Proteomes" id="UP000297245">
    <property type="component" value="Unassembled WGS sequence"/>
</dbReference>